<reference evidence="1 2" key="1">
    <citation type="journal article" date="2019" name="Sci. Rep.">
        <title>Orb-weaving spider Araneus ventricosus genome elucidates the spidroin gene catalogue.</title>
        <authorList>
            <person name="Kono N."/>
            <person name="Nakamura H."/>
            <person name="Ohtoshi R."/>
            <person name="Moran D.A.P."/>
            <person name="Shinohara A."/>
            <person name="Yoshida Y."/>
            <person name="Fujiwara M."/>
            <person name="Mori M."/>
            <person name="Tomita M."/>
            <person name="Arakawa K."/>
        </authorList>
    </citation>
    <scope>NUCLEOTIDE SEQUENCE [LARGE SCALE GENOMIC DNA]</scope>
</reference>
<comment type="caution">
    <text evidence="1">The sequence shown here is derived from an EMBL/GenBank/DDBJ whole genome shotgun (WGS) entry which is preliminary data.</text>
</comment>
<organism evidence="1 2">
    <name type="scientific">Araneus ventricosus</name>
    <name type="common">Orbweaver spider</name>
    <name type="synonym">Epeira ventricosa</name>
    <dbReference type="NCBI Taxonomy" id="182803"/>
    <lineage>
        <taxon>Eukaryota</taxon>
        <taxon>Metazoa</taxon>
        <taxon>Ecdysozoa</taxon>
        <taxon>Arthropoda</taxon>
        <taxon>Chelicerata</taxon>
        <taxon>Arachnida</taxon>
        <taxon>Araneae</taxon>
        <taxon>Araneomorphae</taxon>
        <taxon>Entelegynae</taxon>
        <taxon>Araneoidea</taxon>
        <taxon>Araneidae</taxon>
        <taxon>Araneus</taxon>
    </lineage>
</organism>
<name>A0A4Y2T732_ARAVE</name>
<evidence type="ECO:0000313" key="2">
    <source>
        <dbReference type="Proteomes" id="UP000499080"/>
    </source>
</evidence>
<evidence type="ECO:0000313" key="1">
    <source>
        <dbReference type="EMBL" id="GBN96021.1"/>
    </source>
</evidence>
<protein>
    <submittedName>
        <fullName evidence="1">Uncharacterized protein</fullName>
    </submittedName>
</protein>
<accession>A0A4Y2T732</accession>
<proteinExistence type="predicted"/>
<keyword evidence="2" id="KW-1185">Reference proteome</keyword>
<dbReference type="EMBL" id="BGPR01026367">
    <property type="protein sequence ID" value="GBN96021.1"/>
    <property type="molecule type" value="Genomic_DNA"/>
</dbReference>
<dbReference type="Proteomes" id="UP000499080">
    <property type="component" value="Unassembled WGS sequence"/>
</dbReference>
<gene>
    <name evidence="1" type="ORF">AVEN_141554_1</name>
</gene>
<sequence>MRAPAETAKIFLSFWRPLFSFSYSWSAQAYGPSKSVPRTSGHKIWWVIHSRLYPRVTRSYGIGLAIGAVQSTVPPPHAAFKTGPPCPNFPRITPSHTLPCSFGIVELAHSRIFDKSLISVLCAQALERLQYCKLYRCLYDLAWLWRIENL</sequence>
<dbReference type="AlphaFoldDB" id="A0A4Y2T732"/>